<proteinExistence type="predicted"/>
<keyword evidence="1" id="KW-1133">Transmembrane helix</keyword>
<dbReference type="RefSeq" id="WP_211855545.1">
    <property type="nucleotide sequence ID" value="NZ_JAAGBB010000040.1"/>
</dbReference>
<dbReference type="EMBL" id="JAAGBB010000040">
    <property type="protein sequence ID" value="MBR0667769.1"/>
    <property type="molecule type" value="Genomic_DNA"/>
</dbReference>
<keyword evidence="1" id="KW-0472">Membrane</keyword>
<evidence type="ECO:0000256" key="1">
    <source>
        <dbReference type="SAM" id="Phobius"/>
    </source>
</evidence>
<reference evidence="3" key="1">
    <citation type="journal article" date="2021" name="Syst. Appl. Microbiol.">
        <title>Roseomonas hellenica sp. nov., isolated from roots of wild-growing Alkanna tinctoria.</title>
        <authorList>
            <person name="Rat A."/>
            <person name="Naranjo H.D."/>
            <person name="Lebbe L."/>
            <person name="Cnockaert M."/>
            <person name="Krigas N."/>
            <person name="Grigoriadou K."/>
            <person name="Maloupa E."/>
            <person name="Willems A."/>
        </authorList>
    </citation>
    <scope>NUCLEOTIDE SEQUENCE [LARGE SCALE GENOMIC DNA]</scope>
    <source>
        <strain evidence="3">LMG 31523</strain>
    </source>
</reference>
<protein>
    <submittedName>
        <fullName evidence="2">Uncharacterized protein</fullName>
    </submittedName>
</protein>
<gene>
    <name evidence="2" type="ORF">GXW71_25660</name>
</gene>
<comment type="caution">
    <text evidence="2">The sequence shown here is derived from an EMBL/GenBank/DDBJ whole genome shotgun (WGS) entry which is preliminary data.</text>
</comment>
<feature type="transmembrane region" description="Helical" evidence="1">
    <location>
        <begin position="25"/>
        <end position="44"/>
    </location>
</feature>
<dbReference type="Proteomes" id="UP001196870">
    <property type="component" value="Unassembled WGS sequence"/>
</dbReference>
<evidence type="ECO:0000313" key="2">
    <source>
        <dbReference type="EMBL" id="MBR0667769.1"/>
    </source>
</evidence>
<sequence>MLEVVLIGIGAGLLAVGVRHPSFMGWLKFATIIVGFLFGMWRLFMR</sequence>
<name>A0ABS5F5C1_9PROT</name>
<accession>A0ABS5F5C1</accession>
<evidence type="ECO:0000313" key="3">
    <source>
        <dbReference type="Proteomes" id="UP001196870"/>
    </source>
</evidence>
<organism evidence="2 3">
    <name type="scientific">Plastoroseomonas hellenica</name>
    <dbReference type="NCBI Taxonomy" id="2687306"/>
    <lineage>
        <taxon>Bacteria</taxon>
        <taxon>Pseudomonadati</taxon>
        <taxon>Pseudomonadota</taxon>
        <taxon>Alphaproteobacteria</taxon>
        <taxon>Acetobacterales</taxon>
        <taxon>Acetobacteraceae</taxon>
        <taxon>Plastoroseomonas</taxon>
    </lineage>
</organism>
<keyword evidence="1" id="KW-0812">Transmembrane</keyword>
<keyword evidence="3" id="KW-1185">Reference proteome</keyword>